<protein>
    <submittedName>
        <fullName evidence="1">Uncharacterized protein</fullName>
    </submittedName>
</protein>
<organism evidence="1 2">
    <name type="scientific">Aspergillus sclerotialis</name>
    <dbReference type="NCBI Taxonomy" id="2070753"/>
    <lineage>
        <taxon>Eukaryota</taxon>
        <taxon>Fungi</taxon>
        <taxon>Dikarya</taxon>
        <taxon>Ascomycota</taxon>
        <taxon>Pezizomycotina</taxon>
        <taxon>Eurotiomycetes</taxon>
        <taxon>Eurotiomycetidae</taxon>
        <taxon>Eurotiales</taxon>
        <taxon>Aspergillaceae</taxon>
        <taxon>Aspergillus</taxon>
        <taxon>Aspergillus subgen. Polypaecilum</taxon>
    </lineage>
</organism>
<sequence>MVKAGLRESVITTVELEDNFVSDICVQSARRKHGLVITNGNVVKNLVMIVPQVESNILIDAS</sequence>
<accession>A0A3A2ZCG6</accession>
<name>A0A3A2ZCG6_9EURO</name>
<evidence type="ECO:0000313" key="1">
    <source>
        <dbReference type="EMBL" id="RJE18997.1"/>
    </source>
</evidence>
<dbReference type="AlphaFoldDB" id="A0A3A2ZCG6"/>
<proteinExistence type="predicted"/>
<gene>
    <name evidence="1" type="ORF">PHISCL_08659</name>
</gene>
<reference evidence="2" key="1">
    <citation type="submission" date="2017-02" db="EMBL/GenBank/DDBJ databases">
        <authorList>
            <person name="Tafer H."/>
            <person name="Lopandic K."/>
        </authorList>
    </citation>
    <scope>NUCLEOTIDE SEQUENCE [LARGE SCALE GENOMIC DNA]</scope>
    <source>
        <strain evidence="2">CBS 366.77</strain>
    </source>
</reference>
<evidence type="ECO:0000313" key="2">
    <source>
        <dbReference type="Proteomes" id="UP000266188"/>
    </source>
</evidence>
<dbReference type="Proteomes" id="UP000266188">
    <property type="component" value="Unassembled WGS sequence"/>
</dbReference>
<comment type="caution">
    <text evidence="1">The sequence shown here is derived from an EMBL/GenBank/DDBJ whole genome shotgun (WGS) entry which is preliminary data.</text>
</comment>
<dbReference type="EMBL" id="MVGC01000463">
    <property type="protein sequence ID" value="RJE18997.1"/>
    <property type="molecule type" value="Genomic_DNA"/>
</dbReference>
<keyword evidence="2" id="KW-1185">Reference proteome</keyword>